<reference evidence="3 4" key="1">
    <citation type="submission" date="2023-11" db="EMBL/GenBank/DDBJ databases">
        <authorList>
            <person name="Hedman E."/>
            <person name="Englund M."/>
            <person name="Stromberg M."/>
            <person name="Nyberg Akerstrom W."/>
            <person name="Nylinder S."/>
            <person name="Jareborg N."/>
            <person name="Kallberg Y."/>
            <person name="Kronander E."/>
        </authorList>
    </citation>
    <scope>NUCLEOTIDE SEQUENCE [LARGE SCALE GENOMIC DNA]</scope>
</reference>
<evidence type="ECO:0000256" key="2">
    <source>
        <dbReference type="SAM" id="MobiDB-lite"/>
    </source>
</evidence>
<dbReference type="PANTHER" id="PTHR33395">
    <property type="entry name" value="TRANSCRIPTASE, PUTATIVE-RELATED-RELATED"/>
    <property type="match status" value="1"/>
</dbReference>
<dbReference type="Proteomes" id="UP001314205">
    <property type="component" value="Unassembled WGS sequence"/>
</dbReference>
<dbReference type="GO" id="GO:0016020">
    <property type="term" value="C:membrane"/>
    <property type="evidence" value="ECO:0007669"/>
    <property type="project" value="InterPro"/>
</dbReference>
<keyword evidence="1" id="KW-0175">Coiled coil</keyword>
<dbReference type="InterPro" id="IPR010989">
    <property type="entry name" value="SNARE"/>
</dbReference>
<feature type="compositionally biased region" description="Polar residues" evidence="2">
    <location>
        <begin position="1"/>
        <end position="14"/>
    </location>
</feature>
<organism evidence="3 4">
    <name type="scientific">Parnassius mnemosyne</name>
    <name type="common">clouded apollo</name>
    <dbReference type="NCBI Taxonomy" id="213953"/>
    <lineage>
        <taxon>Eukaryota</taxon>
        <taxon>Metazoa</taxon>
        <taxon>Ecdysozoa</taxon>
        <taxon>Arthropoda</taxon>
        <taxon>Hexapoda</taxon>
        <taxon>Insecta</taxon>
        <taxon>Pterygota</taxon>
        <taxon>Neoptera</taxon>
        <taxon>Endopterygota</taxon>
        <taxon>Lepidoptera</taxon>
        <taxon>Glossata</taxon>
        <taxon>Ditrysia</taxon>
        <taxon>Papilionoidea</taxon>
        <taxon>Papilionidae</taxon>
        <taxon>Parnassiinae</taxon>
        <taxon>Parnassini</taxon>
        <taxon>Parnassius</taxon>
        <taxon>Driopa</taxon>
    </lineage>
</organism>
<dbReference type="EMBL" id="CAVLGL010000090">
    <property type="protein sequence ID" value="CAK1594634.1"/>
    <property type="molecule type" value="Genomic_DNA"/>
</dbReference>
<dbReference type="GO" id="GO:0031012">
    <property type="term" value="C:extracellular matrix"/>
    <property type="evidence" value="ECO:0007669"/>
    <property type="project" value="TreeGrafter"/>
</dbReference>
<dbReference type="GO" id="GO:0061343">
    <property type="term" value="P:cell adhesion involved in heart morphogenesis"/>
    <property type="evidence" value="ECO:0007669"/>
    <property type="project" value="TreeGrafter"/>
</dbReference>
<protein>
    <recommendedName>
        <fullName evidence="5">Exocyst complex component Exo70</fullName>
    </recommendedName>
</protein>
<gene>
    <name evidence="3" type="ORF">PARMNEM_LOCUS14238</name>
</gene>
<proteinExistence type="predicted"/>
<dbReference type="SUPFAM" id="SSF47661">
    <property type="entry name" value="t-snare proteins"/>
    <property type="match status" value="1"/>
</dbReference>
<sequence length="491" mass="56391">MSTQRTPPGTTSQIFDGDSDGGDHTSVPASINVAKRPSKRPAVISPPIVNLPEGVHNGTNTGLRNIIEDVVQREMSNLLTKLNISMGTLLNTQLKSIKDEIQDVKESMSFMSSQYEEINRELKASKKSMQELQIRSDKLQPTINDINFRINQIEQAARSNNLEIQCMPEKKNESLVELVSRLRSIVNYKISEQNILYCARTAKYVENNVYPMIVGDLSQIDWSEINNTFSATQSTLCQTLIDFACMNNFKQYNDIPNSKGKALDLVFLEQSHLLVQVDRATDVLSAIDVLHPPLEILLKTKKYYNLIAQNCNFTSRNFFRADYEMINRKLVEIDWSQVFFGIRKVDDMVTIFYDKLNKIINEDVPIVKKRNKKIPKWFSSCLIKALHEKYKIRLRYKKHNNPLDKIELNICRKRCEKLSLDAYNSYIKRTEENIALNSKFFWSFVKSKRGSLNSYPAEMTDGSVTTSDGQDICNLFASHFSSVYSEEQSHQ</sequence>
<dbReference type="GO" id="GO:0016192">
    <property type="term" value="P:vesicle-mediated transport"/>
    <property type="evidence" value="ECO:0007669"/>
    <property type="project" value="InterPro"/>
</dbReference>
<evidence type="ECO:0000313" key="3">
    <source>
        <dbReference type="EMBL" id="CAK1594634.1"/>
    </source>
</evidence>
<feature type="region of interest" description="Disordered" evidence="2">
    <location>
        <begin position="1"/>
        <end position="29"/>
    </location>
</feature>
<name>A0AAV1LK56_9NEOP</name>
<evidence type="ECO:0008006" key="5">
    <source>
        <dbReference type="Google" id="ProtNLM"/>
    </source>
</evidence>
<dbReference type="GO" id="GO:0007508">
    <property type="term" value="P:larval heart development"/>
    <property type="evidence" value="ECO:0007669"/>
    <property type="project" value="TreeGrafter"/>
</dbReference>
<keyword evidence="4" id="KW-1185">Reference proteome</keyword>
<dbReference type="PANTHER" id="PTHR33395:SF22">
    <property type="entry name" value="REVERSE TRANSCRIPTASE DOMAIN-CONTAINING PROTEIN"/>
    <property type="match status" value="1"/>
</dbReference>
<evidence type="ECO:0000313" key="4">
    <source>
        <dbReference type="Proteomes" id="UP001314205"/>
    </source>
</evidence>
<dbReference type="AlphaFoldDB" id="A0AAV1LK56"/>
<evidence type="ECO:0000256" key="1">
    <source>
        <dbReference type="SAM" id="Coils"/>
    </source>
</evidence>
<feature type="coiled-coil region" evidence="1">
    <location>
        <begin position="101"/>
        <end position="135"/>
    </location>
</feature>
<accession>A0AAV1LK56</accession>
<comment type="caution">
    <text evidence="3">The sequence shown here is derived from an EMBL/GenBank/DDBJ whole genome shotgun (WGS) entry which is preliminary data.</text>
</comment>